<dbReference type="Gene3D" id="3.40.50.720">
    <property type="entry name" value="NAD(P)-binding Rossmann-like Domain"/>
    <property type="match status" value="1"/>
</dbReference>
<evidence type="ECO:0000259" key="3">
    <source>
        <dbReference type="Pfam" id="PF01370"/>
    </source>
</evidence>
<protein>
    <submittedName>
        <fullName evidence="4">D-lactaldehyde dehydrogenase</fullName>
    </submittedName>
</protein>
<reference evidence="4" key="1">
    <citation type="submission" date="2023-03" db="EMBL/GenBank/DDBJ databases">
        <title>Massive genome expansion in bonnet fungi (Mycena s.s.) driven by repeated elements and novel gene families across ecological guilds.</title>
        <authorList>
            <consortium name="Lawrence Berkeley National Laboratory"/>
            <person name="Harder C.B."/>
            <person name="Miyauchi S."/>
            <person name="Viragh M."/>
            <person name="Kuo A."/>
            <person name="Thoen E."/>
            <person name="Andreopoulos B."/>
            <person name="Lu D."/>
            <person name="Skrede I."/>
            <person name="Drula E."/>
            <person name="Henrissat B."/>
            <person name="Morin E."/>
            <person name="Kohler A."/>
            <person name="Barry K."/>
            <person name="LaButti K."/>
            <person name="Morin E."/>
            <person name="Salamov A."/>
            <person name="Lipzen A."/>
            <person name="Mereny Z."/>
            <person name="Hegedus B."/>
            <person name="Baldrian P."/>
            <person name="Stursova M."/>
            <person name="Weitz H."/>
            <person name="Taylor A."/>
            <person name="Grigoriev I.V."/>
            <person name="Nagy L.G."/>
            <person name="Martin F."/>
            <person name="Kauserud H."/>
        </authorList>
    </citation>
    <scope>NUCLEOTIDE SEQUENCE</scope>
    <source>
        <strain evidence="4">9284</strain>
    </source>
</reference>
<dbReference type="SUPFAM" id="SSF51735">
    <property type="entry name" value="NAD(P)-binding Rossmann-fold domains"/>
    <property type="match status" value="1"/>
</dbReference>
<dbReference type="AlphaFoldDB" id="A0AAD7BCT1"/>
<evidence type="ECO:0000256" key="1">
    <source>
        <dbReference type="ARBA" id="ARBA00023002"/>
    </source>
</evidence>
<proteinExistence type="inferred from homology"/>
<dbReference type="PANTHER" id="PTHR10366">
    <property type="entry name" value="NAD DEPENDENT EPIMERASE/DEHYDRATASE"/>
    <property type="match status" value="1"/>
</dbReference>
<comment type="caution">
    <text evidence="4">The sequence shown here is derived from an EMBL/GenBank/DDBJ whole genome shotgun (WGS) entry which is preliminary data.</text>
</comment>
<evidence type="ECO:0000256" key="2">
    <source>
        <dbReference type="ARBA" id="ARBA00023445"/>
    </source>
</evidence>
<dbReference type="Pfam" id="PF01370">
    <property type="entry name" value="Epimerase"/>
    <property type="match status" value="1"/>
</dbReference>
<dbReference type="EMBL" id="JARKIF010000021">
    <property type="protein sequence ID" value="KAJ7617390.1"/>
    <property type="molecule type" value="Genomic_DNA"/>
</dbReference>
<organism evidence="4 5">
    <name type="scientific">Roridomyces roridus</name>
    <dbReference type="NCBI Taxonomy" id="1738132"/>
    <lineage>
        <taxon>Eukaryota</taxon>
        <taxon>Fungi</taxon>
        <taxon>Dikarya</taxon>
        <taxon>Basidiomycota</taxon>
        <taxon>Agaricomycotina</taxon>
        <taxon>Agaricomycetes</taxon>
        <taxon>Agaricomycetidae</taxon>
        <taxon>Agaricales</taxon>
        <taxon>Marasmiineae</taxon>
        <taxon>Mycenaceae</taxon>
        <taxon>Roridomyces</taxon>
    </lineage>
</organism>
<gene>
    <name evidence="4" type="ORF">FB45DRAFT_225350</name>
</gene>
<dbReference type="InterPro" id="IPR001509">
    <property type="entry name" value="Epimerase_deHydtase"/>
</dbReference>
<evidence type="ECO:0000313" key="5">
    <source>
        <dbReference type="Proteomes" id="UP001221142"/>
    </source>
</evidence>
<evidence type="ECO:0000313" key="4">
    <source>
        <dbReference type="EMBL" id="KAJ7617390.1"/>
    </source>
</evidence>
<sequence length="364" mass="39044">MPSVQSGKVLVSGANGFVATWVVKSFLDAGFAVRGTIRSAAKGKHLEKIFGSYGDKFELVVVPDITATGAFDEAVKGVDAIAHTASPFHFAANDPAELSEPAVKGTVGMLESTRKHGKNVKRIVITSSAVAIMTAKDTALDEYDWNNGAVQAVAEKGAAAGNFDKYCNSKVLAERSAWEFLDKYKNEVGWDVAALNPPLILGPVLHEVSSPSELNTSTKMMFNAFTTEGSKTGGGQWADVKDVSRAHLLAITRDLPEYVPLSAVNKAEGKNVNRFIIGGLGYAWQDMRASAFTPFLCDTHTPTVDAAPASATHYQKGIPGSITSRPRDMDNRRAQEVLGIKFTSIQDTVGETLEDYEAKGWVKA</sequence>
<dbReference type="InterPro" id="IPR050425">
    <property type="entry name" value="NAD(P)_dehydrat-like"/>
</dbReference>
<dbReference type="InterPro" id="IPR036291">
    <property type="entry name" value="NAD(P)-bd_dom_sf"/>
</dbReference>
<feature type="domain" description="NAD-dependent epimerase/dehydratase" evidence="3">
    <location>
        <begin position="9"/>
        <end position="253"/>
    </location>
</feature>
<accession>A0AAD7BCT1</accession>
<dbReference type="GO" id="GO:0016616">
    <property type="term" value="F:oxidoreductase activity, acting on the CH-OH group of donors, NAD or NADP as acceptor"/>
    <property type="evidence" value="ECO:0007669"/>
    <property type="project" value="TreeGrafter"/>
</dbReference>
<keyword evidence="1" id="KW-0560">Oxidoreductase</keyword>
<dbReference type="Proteomes" id="UP001221142">
    <property type="component" value="Unassembled WGS sequence"/>
</dbReference>
<comment type="similarity">
    <text evidence="2">Belongs to the NAD(P)-dependent epimerase/dehydratase family. Dihydroflavonol-4-reductase subfamily.</text>
</comment>
<name>A0AAD7BCT1_9AGAR</name>
<dbReference type="PANTHER" id="PTHR10366:SF564">
    <property type="entry name" value="STEROL-4-ALPHA-CARBOXYLATE 3-DEHYDROGENASE, DECARBOXYLATING"/>
    <property type="match status" value="1"/>
</dbReference>
<keyword evidence="5" id="KW-1185">Reference proteome</keyword>